<sequence>MKLIVNGRDHDSAAEDLLALWQERTAELDLPGPQGFAIALNGMVVKQSQWQVSPLASGDRVEIIRAFQGG</sequence>
<keyword evidence="2" id="KW-1185">Reference proteome</keyword>
<gene>
    <name evidence="1" type="ORF">BHK69_23555</name>
</gene>
<accession>A0A1D7U6Q5</accession>
<dbReference type="Pfam" id="PF02597">
    <property type="entry name" value="ThiS"/>
    <property type="match status" value="1"/>
</dbReference>
<name>A0A1D7U6Q5_9HYPH</name>
<proteinExistence type="predicted"/>
<dbReference type="CDD" id="cd00565">
    <property type="entry name" value="Ubl_ThiS"/>
    <property type="match status" value="1"/>
</dbReference>
<dbReference type="Gene3D" id="3.10.20.30">
    <property type="match status" value="1"/>
</dbReference>
<dbReference type="EMBL" id="CP017147">
    <property type="protein sequence ID" value="AOO83022.1"/>
    <property type="molecule type" value="Genomic_DNA"/>
</dbReference>
<dbReference type="KEGG" id="bvv:BHK69_23555"/>
<dbReference type="InterPro" id="IPR003749">
    <property type="entry name" value="ThiS/MoaD-like"/>
</dbReference>
<evidence type="ECO:0000313" key="2">
    <source>
        <dbReference type="Proteomes" id="UP000094969"/>
    </source>
</evidence>
<evidence type="ECO:0000313" key="1">
    <source>
        <dbReference type="EMBL" id="AOO83022.1"/>
    </source>
</evidence>
<dbReference type="InterPro" id="IPR010035">
    <property type="entry name" value="Thi_S"/>
</dbReference>
<dbReference type="InterPro" id="IPR012675">
    <property type="entry name" value="Beta-grasp_dom_sf"/>
</dbReference>
<protein>
    <submittedName>
        <fullName evidence="1">Thiamine biosynthesis protein ThiS</fullName>
    </submittedName>
</protein>
<dbReference type="OrthoDB" id="197113at2"/>
<dbReference type="InterPro" id="IPR016155">
    <property type="entry name" value="Mopterin_synth/thiamin_S_b"/>
</dbReference>
<dbReference type="RefSeq" id="WP_069692224.1">
    <property type="nucleotide sequence ID" value="NZ_CP017147.1"/>
</dbReference>
<reference evidence="1 2" key="1">
    <citation type="journal article" date="2015" name="Antonie Van Leeuwenhoek">
        <title>Bosea vaviloviae sp. nov., a new species of slow-growing rhizobia isolated from nodules of the relict species Vavilovia formosa (Stev.) Fed.</title>
        <authorList>
            <person name="Safronova V.I."/>
            <person name="Kuznetsova I.G."/>
            <person name="Sazanova A.L."/>
            <person name="Kimeklis A.K."/>
            <person name="Belimov A.A."/>
            <person name="Andronov E.E."/>
            <person name="Pinaev A.G."/>
            <person name="Chizhevskaya E.P."/>
            <person name="Pukhaev A.R."/>
            <person name="Popov K.P."/>
            <person name="Willems A."/>
            <person name="Tikhonovich I.A."/>
        </authorList>
    </citation>
    <scope>NUCLEOTIDE SEQUENCE [LARGE SCALE GENOMIC DNA]</scope>
    <source>
        <strain evidence="1 2">Vaf18</strain>
    </source>
</reference>
<dbReference type="STRING" id="1526658.BHK69_23555"/>
<dbReference type="Proteomes" id="UP000094969">
    <property type="component" value="Chromosome"/>
</dbReference>
<organism evidence="1 2">
    <name type="scientific">Bosea vaviloviae</name>
    <dbReference type="NCBI Taxonomy" id="1526658"/>
    <lineage>
        <taxon>Bacteria</taxon>
        <taxon>Pseudomonadati</taxon>
        <taxon>Pseudomonadota</taxon>
        <taxon>Alphaproteobacteria</taxon>
        <taxon>Hyphomicrobiales</taxon>
        <taxon>Boseaceae</taxon>
        <taxon>Bosea</taxon>
    </lineage>
</organism>
<dbReference type="SUPFAM" id="SSF54285">
    <property type="entry name" value="MoaD/ThiS"/>
    <property type="match status" value="1"/>
</dbReference>
<dbReference type="AlphaFoldDB" id="A0A1D7U6Q5"/>
<dbReference type="NCBIfam" id="TIGR01683">
    <property type="entry name" value="thiS"/>
    <property type="match status" value="1"/>
</dbReference>